<evidence type="ECO:0000313" key="4">
    <source>
        <dbReference type="Proteomes" id="UP000076128"/>
    </source>
</evidence>
<reference evidence="3 4" key="1">
    <citation type="submission" date="2015-09" db="EMBL/GenBank/DDBJ databases">
        <title>Complete genome sequence of Defluviimonas alba cai42t isolated from an oilfield in Xinjiang.</title>
        <authorList>
            <person name="Geng S."/>
            <person name="Pan X."/>
            <person name="Wu X."/>
        </authorList>
    </citation>
    <scope>NUCLEOTIDE SEQUENCE [LARGE SCALE GENOMIC DNA]</scope>
    <source>
        <strain evidence="4">cai42</strain>
    </source>
</reference>
<dbReference type="Proteomes" id="UP000076128">
    <property type="component" value="Chromosome"/>
</dbReference>
<protein>
    <submittedName>
        <fullName evidence="3">Spermidine/putrescine ABC transporter</fullName>
    </submittedName>
</protein>
<dbReference type="RefSeq" id="WP_066811097.1">
    <property type="nucleotide sequence ID" value="NZ_CP012661.1"/>
</dbReference>
<keyword evidence="1 2" id="KW-0732">Signal</keyword>
<dbReference type="EMBL" id="CP012661">
    <property type="protein sequence ID" value="AMY68255.1"/>
    <property type="molecule type" value="Genomic_DNA"/>
</dbReference>
<evidence type="ECO:0000256" key="2">
    <source>
        <dbReference type="SAM" id="SignalP"/>
    </source>
</evidence>
<keyword evidence="4" id="KW-1185">Reference proteome</keyword>
<feature type="signal peptide" evidence="2">
    <location>
        <begin position="1"/>
        <end position="19"/>
    </location>
</feature>
<dbReference type="STRING" id="1335048.AKL17_0996"/>
<dbReference type="Gene3D" id="3.40.190.10">
    <property type="entry name" value="Periplasmic binding protein-like II"/>
    <property type="match status" value="2"/>
</dbReference>
<dbReference type="KEGG" id="daa:AKL17_0996"/>
<evidence type="ECO:0000256" key="1">
    <source>
        <dbReference type="ARBA" id="ARBA00022729"/>
    </source>
</evidence>
<accession>A0A159Z089</accession>
<evidence type="ECO:0000313" key="3">
    <source>
        <dbReference type="EMBL" id="AMY68255.1"/>
    </source>
</evidence>
<dbReference type="OrthoDB" id="8013425at2"/>
<proteinExistence type="predicted"/>
<organism evidence="3 4">
    <name type="scientific">Frigidibacter mobilis</name>
    <dbReference type="NCBI Taxonomy" id="1335048"/>
    <lineage>
        <taxon>Bacteria</taxon>
        <taxon>Pseudomonadati</taxon>
        <taxon>Pseudomonadota</taxon>
        <taxon>Alphaproteobacteria</taxon>
        <taxon>Rhodobacterales</taxon>
        <taxon>Paracoccaceae</taxon>
        <taxon>Frigidibacter</taxon>
    </lineage>
</organism>
<dbReference type="PANTHER" id="PTHR30006:SF2">
    <property type="entry name" value="ABC TRANSPORTER SUBSTRATE-BINDING PROTEIN"/>
    <property type="match status" value="1"/>
</dbReference>
<sequence>MKTSLASLAAMLAATGAFAQSELSGEITLTAYSGIFQDKYTETVVRPFEEKFPGVKVNYYAEAGSAGMLGQLRSQAGDPQMDVVLFDVSTALIGNREGLLSEISAEDVPNLADLVPQATVQEGFGPAVTFDNLVVIYNTTAVPEKPDSLSVLWDPQYAGKLAVTSMPSILGSGLMVMTSAMLGEDYTQSVEQSTDKLAELAPAVQTFDPKPDSYTLVINNTASLATGWNARAQYYADQSGGALGVSLPKEGSILQINTINLVKGARNEAAAKAFINYALSPEAQAAFTEAMFYAPVNAKAEISDEANARTVFGSLDQMLPLDWGWAATKSDQWNQMWKRKIISASN</sequence>
<dbReference type="GO" id="GO:0015888">
    <property type="term" value="P:thiamine transport"/>
    <property type="evidence" value="ECO:0007669"/>
    <property type="project" value="TreeGrafter"/>
</dbReference>
<name>A0A159Z089_9RHOB</name>
<dbReference type="InterPro" id="IPR006059">
    <property type="entry name" value="SBP"/>
</dbReference>
<dbReference type="Pfam" id="PF13416">
    <property type="entry name" value="SBP_bac_8"/>
    <property type="match status" value="1"/>
</dbReference>
<dbReference type="AlphaFoldDB" id="A0A159Z089"/>
<dbReference type="GO" id="GO:0030288">
    <property type="term" value="C:outer membrane-bounded periplasmic space"/>
    <property type="evidence" value="ECO:0007669"/>
    <property type="project" value="TreeGrafter"/>
</dbReference>
<dbReference type="PATRIC" id="fig|1335048.3.peg.1033"/>
<feature type="chain" id="PRO_5007811417" evidence="2">
    <location>
        <begin position="20"/>
        <end position="346"/>
    </location>
</feature>
<dbReference type="PANTHER" id="PTHR30006">
    <property type="entry name" value="THIAMINE-BINDING PERIPLASMIC PROTEIN-RELATED"/>
    <property type="match status" value="1"/>
</dbReference>
<dbReference type="CDD" id="cd13589">
    <property type="entry name" value="PBP2_polyamine_RpCGA009"/>
    <property type="match status" value="1"/>
</dbReference>
<dbReference type="SUPFAM" id="SSF53850">
    <property type="entry name" value="Periplasmic binding protein-like II"/>
    <property type="match status" value="1"/>
</dbReference>
<dbReference type="GO" id="GO:0030975">
    <property type="term" value="F:thiamine binding"/>
    <property type="evidence" value="ECO:0007669"/>
    <property type="project" value="TreeGrafter"/>
</dbReference>
<gene>
    <name evidence="3" type="ORF">AKL17_0996</name>
</gene>
<dbReference type="GO" id="GO:0030976">
    <property type="term" value="F:thiamine pyrophosphate binding"/>
    <property type="evidence" value="ECO:0007669"/>
    <property type="project" value="TreeGrafter"/>
</dbReference>